<keyword evidence="3" id="KW-0249">Electron transport</keyword>
<keyword evidence="2" id="KW-0813">Transport</keyword>
<evidence type="ECO:0000256" key="9">
    <source>
        <dbReference type="PIRSR" id="PIRSR000077-4"/>
    </source>
</evidence>
<dbReference type="SUPFAM" id="SSF52833">
    <property type="entry name" value="Thioredoxin-like"/>
    <property type="match status" value="1"/>
</dbReference>
<proteinExistence type="inferred from homology"/>
<dbReference type="InterPro" id="IPR036249">
    <property type="entry name" value="Thioredoxin-like_sf"/>
</dbReference>
<evidence type="ECO:0000256" key="6">
    <source>
        <dbReference type="NCBIfam" id="TIGR01068"/>
    </source>
</evidence>
<evidence type="ECO:0000256" key="5">
    <source>
        <dbReference type="ARBA" id="ARBA00023284"/>
    </source>
</evidence>
<comment type="caution">
    <text evidence="11">The sequence shown here is derived from an EMBL/GenBank/DDBJ whole genome shotgun (WGS) entry which is preliminary data.</text>
</comment>
<dbReference type="Gene3D" id="3.40.30.10">
    <property type="entry name" value="Glutaredoxin"/>
    <property type="match status" value="1"/>
</dbReference>
<dbReference type="PROSITE" id="PS00194">
    <property type="entry name" value="THIOREDOXIN_1"/>
    <property type="match status" value="1"/>
</dbReference>
<dbReference type="PRINTS" id="PR00421">
    <property type="entry name" value="THIOREDOXIN"/>
</dbReference>
<evidence type="ECO:0000256" key="7">
    <source>
        <dbReference type="PIRNR" id="PIRNR000077"/>
    </source>
</evidence>
<keyword evidence="4 9" id="KW-1015">Disulfide bond</keyword>
<dbReference type="InterPro" id="IPR013766">
    <property type="entry name" value="Thioredoxin_domain"/>
</dbReference>
<evidence type="ECO:0000256" key="3">
    <source>
        <dbReference type="ARBA" id="ARBA00022982"/>
    </source>
</evidence>
<dbReference type="CDD" id="cd02947">
    <property type="entry name" value="TRX_family"/>
    <property type="match status" value="1"/>
</dbReference>
<feature type="disulfide bond" description="Redox-active" evidence="9">
    <location>
        <begin position="28"/>
        <end position="31"/>
    </location>
</feature>
<evidence type="ECO:0000313" key="11">
    <source>
        <dbReference type="EMBL" id="HGW60165.1"/>
    </source>
</evidence>
<feature type="site" description="Deprotonates C-terminal active site Cys" evidence="8">
    <location>
        <position position="22"/>
    </location>
</feature>
<evidence type="ECO:0000256" key="4">
    <source>
        <dbReference type="ARBA" id="ARBA00023157"/>
    </source>
</evidence>
<feature type="domain" description="Thioredoxin" evidence="10">
    <location>
        <begin position="1"/>
        <end position="104"/>
    </location>
</feature>
<dbReference type="GO" id="GO:0015035">
    <property type="term" value="F:protein-disulfide reductase activity"/>
    <property type="evidence" value="ECO:0007669"/>
    <property type="project" value="UniProtKB-UniRule"/>
</dbReference>
<dbReference type="InterPro" id="IPR005746">
    <property type="entry name" value="Thioredoxin"/>
</dbReference>
<dbReference type="AlphaFoldDB" id="A0A7C4U2C7"/>
<organism evidence="11">
    <name type="scientific">Caldisericum exile</name>
    <dbReference type="NCBI Taxonomy" id="693075"/>
    <lineage>
        <taxon>Bacteria</taxon>
        <taxon>Pseudomonadati</taxon>
        <taxon>Caldisericota/Cryosericota group</taxon>
        <taxon>Caldisericota</taxon>
        <taxon>Caldisericia</taxon>
        <taxon>Caldisericales</taxon>
        <taxon>Caldisericaceae</taxon>
        <taxon>Caldisericum</taxon>
    </lineage>
</organism>
<dbReference type="InterPro" id="IPR017937">
    <property type="entry name" value="Thioredoxin_CS"/>
</dbReference>
<dbReference type="EMBL" id="DTHV01000055">
    <property type="protein sequence ID" value="HGW60165.1"/>
    <property type="molecule type" value="Genomic_DNA"/>
</dbReference>
<feature type="active site" description="Nucleophile" evidence="8">
    <location>
        <position position="31"/>
    </location>
</feature>
<feature type="active site" description="Nucleophile" evidence="8">
    <location>
        <position position="28"/>
    </location>
</feature>
<dbReference type="FunFam" id="3.40.30.10:FF:000001">
    <property type="entry name" value="Thioredoxin"/>
    <property type="match status" value="1"/>
</dbReference>
<accession>A0A7C4U2C7</accession>
<gene>
    <name evidence="11" type="primary">trxA</name>
    <name evidence="11" type="ORF">ENV82_01815</name>
</gene>
<keyword evidence="5 9" id="KW-0676">Redox-active center</keyword>
<reference evidence="11" key="1">
    <citation type="journal article" date="2020" name="mSystems">
        <title>Genome- and Community-Level Interaction Insights into Carbon Utilization and Element Cycling Functions of Hydrothermarchaeota in Hydrothermal Sediment.</title>
        <authorList>
            <person name="Zhou Z."/>
            <person name="Liu Y."/>
            <person name="Xu W."/>
            <person name="Pan J."/>
            <person name="Luo Z.H."/>
            <person name="Li M."/>
        </authorList>
    </citation>
    <scope>NUCLEOTIDE SEQUENCE [LARGE SCALE GENOMIC DNA]</scope>
    <source>
        <strain evidence="11">SpSt-794</strain>
    </source>
</reference>
<dbReference type="PANTHER" id="PTHR45663:SF11">
    <property type="entry name" value="GEO12009P1"/>
    <property type="match status" value="1"/>
</dbReference>
<sequence length="106" mass="12094">MEVYETNFREEVLNSPIPVLVDFWAEWCVPCKMIEPIVFELEKAYAGKLKVVRVNVDENQNLAIEYGIMSIPTLGIFVNGTLVDQIIGAVPKRVIVEKLKKYLLPN</sequence>
<dbReference type="PANTHER" id="PTHR45663">
    <property type="entry name" value="GEO12009P1"/>
    <property type="match status" value="1"/>
</dbReference>
<feature type="site" description="Contributes to redox potential value" evidence="8">
    <location>
        <position position="29"/>
    </location>
</feature>
<dbReference type="GO" id="GO:0005737">
    <property type="term" value="C:cytoplasm"/>
    <property type="evidence" value="ECO:0007669"/>
    <property type="project" value="TreeGrafter"/>
</dbReference>
<dbReference type="PIRSF" id="PIRSF000077">
    <property type="entry name" value="Thioredoxin"/>
    <property type="match status" value="1"/>
</dbReference>
<protein>
    <recommendedName>
        <fullName evidence="6 7">Thioredoxin</fullName>
    </recommendedName>
</protein>
<dbReference type="PROSITE" id="PS51352">
    <property type="entry name" value="THIOREDOXIN_2"/>
    <property type="match status" value="1"/>
</dbReference>
<evidence type="ECO:0000256" key="1">
    <source>
        <dbReference type="ARBA" id="ARBA00008987"/>
    </source>
</evidence>
<evidence type="ECO:0000256" key="8">
    <source>
        <dbReference type="PIRSR" id="PIRSR000077-1"/>
    </source>
</evidence>
<name>A0A7C4U2C7_9BACT</name>
<evidence type="ECO:0000259" key="10">
    <source>
        <dbReference type="PROSITE" id="PS51352"/>
    </source>
</evidence>
<feature type="site" description="Contributes to redox potential value" evidence="8">
    <location>
        <position position="30"/>
    </location>
</feature>
<evidence type="ECO:0000256" key="2">
    <source>
        <dbReference type="ARBA" id="ARBA00022448"/>
    </source>
</evidence>
<dbReference type="Pfam" id="PF00085">
    <property type="entry name" value="Thioredoxin"/>
    <property type="match status" value="1"/>
</dbReference>
<comment type="similarity">
    <text evidence="1 7">Belongs to the thioredoxin family.</text>
</comment>
<dbReference type="NCBIfam" id="TIGR01068">
    <property type="entry name" value="thioredoxin"/>
    <property type="match status" value="1"/>
</dbReference>